<evidence type="ECO:0008006" key="5">
    <source>
        <dbReference type="Google" id="ProtNLM"/>
    </source>
</evidence>
<keyword evidence="2" id="KW-0812">Transmembrane</keyword>
<feature type="transmembrane region" description="Helical" evidence="2">
    <location>
        <begin position="278"/>
        <end position="304"/>
    </location>
</feature>
<evidence type="ECO:0000256" key="1">
    <source>
        <dbReference type="SAM" id="MobiDB-lite"/>
    </source>
</evidence>
<organism evidence="3 4">
    <name type="scientific">Nocardiopsis tropica</name>
    <dbReference type="NCBI Taxonomy" id="109330"/>
    <lineage>
        <taxon>Bacteria</taxon>
        <taxon>Bacillati</taxon>
        <taxon>Actinomycetota</taxon>
        <taxon>Actinomycetes</taxon>
        <taxon>Streptosporangiales</taxon>
        <taxon>Nocardiopsidaceae</taxon>
        <taxon>Nocardiopsis</taxon>
    </lineage>
</organism>
<dbReference type="RefSeq" id="WP_352982378.1">
    <property type="nucleotide sequence ID" value="NZ_JBEQNA010000025.1"/>
</dbReference>
<keyword evidence="2" id="KW-0472">Membrane</keyword>
<comment type="caution">
    <text evidence="3">The sequence shown here is derived from an EMBL/GenBank/DDBJ whole genome shotgun (WGS) entry which is preliminary data.</text>
</comment>
<evidence type="ECO:0000313" key="4">
    <source>
        <dbReference type="Proteomes" id="UP001432401"/>
    </source>
</evidence>
<reference evidence="3 4" key="1">
    <citation type="submission" date="2024-06" db="EMBL/GenBank/DDBJ databases">
        <authorList>
            <person name="Bataeva Y.V."/>
            <person name="Grigorian L.N."/>
            <person name="Solomentsev V.I."/>
        </authorList>
    </citation>
    <scope>NUCLEOTIDE SEQUENCE [LARGE SCALE GENOMIC DNA]</scope>
    <source>
        <strain evidence="4">SCPM-O-B-12605 (RCAM04882)</strain>
    </source>
</reference>
<proteinExistence type="predicted"/>
<feature type="transmembrane region" description="Helical" evidence="2">
    <location>
        <begin position="316"/>
        <end position="335"/>
    </location>
</feature>
<feature type="region of interest" description="Disordered" evidence="1">
    <location>
        <begin position="1"/>
        <end position="51"/>
    </location>
</feature>
<gene>
    <name evidence="3" type="ORF">ABUK86_02580</name>
</gene>
<dbReference type="EMBL" id="JBEQNB010000001">
    <property type="protein sequence ID" value="MES0832642.1"/>
    <property type="molecule type" value="Genomic_DNA"/>
</dbReference>
<feature type="compositionally biased region" description="Low complexity" evidence="1">
    <location>
        <begin position="21"/>
        <end position="45"/>
    </location>
</feature>
<protein>
    <recommendedName>
        <fullName evidence="5">Secreted protein</fullName>
    </recommendedName>
</protein>
<accession>A0ABV1ZNB8</accession>
<keyword evidence="2" id="KW-1133">Transmembrane helix</keyword>
<sequence>MPPDSDQELGRDRPGSPPAPSGASPARGARDAGAVVGPPALPGGADTRTGGYARDRVAGARRWLRTTPARVWLLTVVCLVSVAGLFGSATLTLNQAREGLDVVGHGAGPQAMTTTDLYLALADMDAQLADILLMGTDHGLGSGRDEAVERYEESRSRANEALLQAASLIEDNAEEGGAGEAATGEDGAGEGRAEERSVQELDLQAVLDGMGEYEQLATDARLRNDEAQAPPGEVDATALVSYRQATRLMHTELLPKAFNVSLDSSAIIRAHHEEGQSAVALGLVWVGSAGAVTLVSLVGLQLYLRVRFRRRVNVPVLAATAGTLLLTAGVVLALVTSGEHQRDAKEEGLDAAMALSRAGAISTDMQADQSRYLVDPTHADNYQQVYLERAQQVLFRPADNLEDYYAAIDEVAAASSEQSEGGRADGDAPVALGYLGENAGDSLLPGQEGALADVLVSYNALQDRDRELRAAVEAGDLDSAVAVRMEIAHAEDGAFRAYEQALDELTGQHKEAFTAGIARGDSALAPWSWLLPVGALALLALVVLGVRPRLAEYR</sequence>
<feature type="region of interest" description="Disordered" evidence="1">
    <location>
        <begin position="173"/>
        <end position="197"/>
    </location>
</feature>
<dbReference type="Proteomes" id="UP001432401">
    <property type="component" value="Unassembled WGS sequence"/>
</dbReference>
<evidence type="ECO:0000313" key="3">
    <source>
        <dbReference type="EMBL" id="MES0832642.1"/>
    </source>
</evidence>
<feature type="transmembrane region" description="Helical" evidence="2">
    <location>
        <begin position="527"/>
        <end position="546"/>
    </location>
</feature>
<evidence type="ECO:0000256" key="2">
    <source>
        <dbReference type="SAM" id="Phobius"/>
    </source>
</evidence>
<keyword evidence="4" id="KW-1185">Reference proteome</keyword>
<name>A0ABV1ZNB8_9ACTN</name>
<feature type="transmembrane region" description="Helical" evidence="2">
    <location>
        <begin position="71"/>
        <end position="93"/>
    </location>
</feature>